<dbReference type="Pfam" id="PF01227">
    <property type="entry name" value="GTP_cyclohydroI"/>
    <property type="match status" value="1"/>
</dbReference>
<dbReference type="GO" id="GO:0003934">
    <property type="term" value="F:GTP cyclohydrolase I activity"/>
    <property type="evidence" value="ECO:0007669"/>
    <property type="project" value="UniProtKB-UniRule"/>
</dbReference>
<feature type="binding site" evidence="5">
    <location>
        <position position="84"/>
    </location>
    <ligand>
        <name>Zn(2+)</name>
        <dbReference type="ChEBI" id="CHEBI:29105"/>
    </ligand>
</feature>
<comment type="catalytic activity">
    <reaction evidence="1 5">
        <text>GTP + H2O = 7,8-dihydroneopterin 3'-triphosphate + formate + H(+)</text>
        <dbReference type="Rhea" id="RHEA:17473"/>
        <dbReference type="ChEBI" id="CHEBI:15377"/>
        <dbReference type="ChEBI" id="CHEBI:15378"/>
        <dbReference type="ChEBI" id="CHEBI:15740"/>
        <dbReference type="ChEBI" id="CHEBI:37565"/>
        <dbReference type="ChEBI" id="CHEBI:58462"/>
        <dbReference type="EC" id="3.5.4.16"/>
    </reaction>
</comment>
<evidence type="ECO:0000256" key="5">
    <source>
        <dbReference type="HAMAP-Rule" id="MF_00223"/>
    </source>
</evidence>
<feature type="binding site" evidence="5">
    <location>
        <position position="81"/>
    </location>
    <ligand>
        <name>Zn(2+)</name>
        <dbReference type="ChEBI" id="CHEBI:29105"/>
    </ligand>
</feature>
<dbReference type="EMBL" id="LBVU01000002">
    <property type="protein sequence ID" value="KKQ92396.1"/>
    <property type="molecule type" value="Genomic_DNA"/>
</dbReference>
<dbReference type="InterPro" id="IPR018234">
    <property type="entry name" value="GTP_CycHdrlase_I_CS"/>
</dbReference>
<proteinExistence type="inferred from homology"/>
<comment type="similarity">
    <text evidence="5">Belongs to the GTP cyclohydrolase I family.</text>
</comment>
<dbReference type="NCBIfam" id="NF006826">
    <property type="entry name" value="PRK09347.1-3"/>
    <property type="match status" value="1"/>
</dbReference>
<dbReference type="FunFam" id="3.30.1130.10:FF:000001">
    <property type="entry name" value="GTP cyclohydrolase 1"/>
    <property type="match status" value="1"/>
</dbReference>
<keyword evidence="5" id="KW-0479">Metal-binding</keyword>
<dbReference type="GO" id="GO:0008270">
    <property type="term" value="F:zinc ion binding"/>
    <property type="evidence" value="ECO:0007669"/>
    <property type="project" value="UniProtKB-UniRule"/>
</dbReference>
<dbReference type="Proteomes" id="UP000034774">
    <property type="component" value="Unassembled WGS sequence"/>
</dbReference>
<dbReference type="Gene3D" id="3.30.1130.10">
    <property type="match status" value="1"/>
</dbReference>
<dbReference type="UniPathway" id="UPA00848">
    <property type="reaction ID" value="UER00151"/>
</dbReference>
<dbReference type="PATRIC" id="fig|1618572.3.peg.220"/>
<dbReference type="HAMAP" id="MF_00223">
    <property type="entry name" value="FolE"/>
    <property type="match status" value="1"/>
</dbReference>
<dbReference type="PROSITE" id="PS00860">
    <property type="entry name" value="GTP_CYCLOHYDROL_1_2"/>
    <property type="match status" value="1"/>
</dbReference>
<organism evidence="7 8">
    <name type="scientific">Candidatus Woesebacteria bacterium GW2011_GWB1_39_10</name>
    <dbReference type="NCBI Taxonomy" id="1618572"/>
    <lineage>
        <taxon>Bacteria</taxon>
        <taxon>Candidatus Woeseibacteriota</taxon>
    </lineage>
</organism>
<evidence type="ECO:0000256" key="2">
    <source>
        <dbReference type="ARBA" id="ARBA00005080"/>
    </source>
</evidence>
<comment type="subunit">
    <text evidence="5">Homopolymer.</text>
</comment>
<dbReference type="InterPro" id="IPR043133">
    <property type="entry name" value="GTP-CH-I_C/QueF"/>
</dbReference>
<keyword evidence="4 5" id="KW-0378">Hydrolase</keyword>
<feature type="domain" description="GTP cyclohydrolase I" evidence="6">
    <location>
        <begin position="13"/>
        <end position="184"/>
    </location>
</feature>
<dbReference type="NCBIfam" id="NF006825">
    <property type="entry name" value="PRK09347.1-2"/>
    <property type="match status" value="1"/>
</dbReference>
<keyword evidence="5" id="KW-0547">Nucleotide-binding</keyword>
<accession>A0A0G0PSQ5</accession>
<gene>
    <name evidence="5" type="primary">folE</name>
    <name evidence="7" type="ORF">UT17_C0002G0059</name>
</gene>
<dbReference type="STRING" id="1618572.UT17_C0002G0059"/>
<feature type="binding site" evidence="5">
    <location>
        <position position="152"/>
    </location>
    <ligand>
        <name>Zn(2+)</name>
        <dbReference type="ChEBI" id="CHEBI:29105"/>
    </ligand>
</feature>
<dbReference type="GO" id="GO:0006729">
    <property type="term" value="P:tetrahydrobiopterin biosynthetic process"/>
    <property type="evidence" value="ECO:0007669"/>
    <property type="project" value="TreeGrafter"/>
</dbReference>
<keyword evidence="5" id="KW-0862">Zinc</keyword>
<dbReference type="PANTHER" id="PTHR11109">
    <property type="entry name" value="GTP CYCLOHYDROLASE I"/>
    <property type="match status" value="1"/>
</dbReference>
<evidence type="ECO:0000256" key="1">
    <source>
        <dbReference type="ARBA" id="ARBA00001052"/>
    </source>
</evidence>
<dbReference type="InterPro" id="IPR043134">
    <property type="entry name" value="GTP-CH-I_N"/>
</dbReference>
<evidence type="ECO:0000259" key="6">
    <source>
        <dbReference type="Pfam" id="PF01227"/>
    </source>
</evidence>
<evidence type="ECO:0000256" key="3">
    <source>
        <dbReference type="ARBA" id="ARBA00022563"/>
    </source>
</evidence>
<dbReference type="GO" id="GO:0006730">
    <property type="term" value="P:one-carbon metabolic process"/>
    <property type="evidence" value="ECO:0007669"/>
    <property type="project" value="UniProtKB-UniRule"/>
</dbReference>
<keyword evidence="3 5" id="KW-0554">One-carbon metabolism</keyword>
<dbReference type="PANTHER" id="PTHR11109:SF7">
    <property type="entry name" value="GTP CYCLOHYDROLASE 1"/>
    <property type="match status" value="1"/>
</dbReference>
<dbReference type="GO" id="GO:0005737">
    <property type="term" value="C:cytoplasm"/>
    <property type="evidence" value="ECO:0007669"/>
    <property type="project" value="TreeGrafter"/>
</dbReference>
<name>A0A0G0PSQ5_9BACT</name>
<keyword evidence="5" id="KW-0342">GTP-binding</keyword>
<dbReference type="Gene3D" id="1.10.286.10">
    <property type="match status" value="1"/>
</dbReference>
<evidence type="ECO:0000313" key="8">
    <source>
        <dbReference type="Proteomes" id="UP000034774"/>
    </source>
</evidence>
<dbReference type="NCBIfam" id="TIGR00063">
    <property type="entry name" value="folE"/>
    <property type="match status" value="1"/>
</dbReference>
<dbReference type="SUPFAM" id="SSF55620">
    <property type="entry name" value="Tetrahydrobiopterin biosynthesis enzymes-like"/>
    <property type="match status" value="1"/>
</dbReference>
<dbReference type="AlphaFoldDB" id="A0A0G0PSQ5"/>
<reference evidence="7 8" key="1">
    <citation type="journal article" date="2015" name="Nature">
        <title>rRNA introns, odd ribosomes, and small enigmatic genomes across a large radiation of phyla.</title>
        <authorList>
            <person name="Brown C.T."/>
            <person name="Hug L.A."/>
            <person name="Thomas B.C."/>
            <person name="Sharon I."/>
            <person name="Castelle C.J."/>
            <person name="Singh A."/>
            <person name="Wilkins M.J."/>
            <person name="Williams K.H."/>
            <person name="Banfield J.F."/>
        </authorList>
    </citation>
    <scope>NUCLEOTIDE SEQUENCE [LARGE SCALE GENOMIC DNA]</scope>
</reference>
<sequence>MVNSRTGTYDSLEELARQVISLTGEDPNREGLKETPKRVAKTYKELLSGYEMDPSHEITMFDSNGFNELVSVTEIDFYSLCEHHMLPFFGKVHIGYVPDKKILGLSKFSRIVDIYSRRLQTQENLTKQIFDLLENKLSPKGLIVSIEARHLCVRMRGVKEKGSSTKTTIKNGILLKRRDFADQFFIDSHLKVIS</sequence>
<dbReference type="InterPro" id="IPR001474">
    <property type="entry name" value="GTP_CycHdrlase_I"/>
</dbReference>
<dbReference type="InterPro" id="IPR020602">
    <property type="entry name" value="GTP_CycHdrlase_I_dom"/>
</dbReference>
<comment type="pathway">
    <text evidence="2 5">Cofactor biosynthesis; 7,8-dihydroneopterin triphosphate biosynthesis; 7,8-dihydroneopterin triphosphate from GTP: step 1/1.</text>
</comment>
<dbReference type="GO" id="GO:0046654">
    <property type="term" value="P:tetrahydrofolate biosynthetic process"/>
    <property type="evidence" value="ECO:0007669"/>
    <property type="project" value="UniProtKB-UniRule"/>
</dbReference>
<comment type="caution">
    <text evidence="7">The sequence shown here is derived from an EMBL/GenBank/DDBJ whole genome shotgun (WGS) entry which is preliminary data.</text>
</comment>
<evidence type="ECO:0000256" key="4">
    <source>
        <dbReference type="ARBA" id="ARBA00022801"/>
    </source>
</evidence>
<dbReference type="EC" id="3.5.4.16" evidence="5"/>
<evidence type="ECO:0000313" key="7">
    <source>
        <dbReference type="EMBL" id="KKQ92396.1"/>
    </source>
</evidence>
<dbReference type="GO" id="GO:0005525">
    <property type="term" value="F:GTP binding"/>
    <property type="evidence" value="ECO:0007669"/>
    <property type="project" value="UniProtKB-KW"/>
</dbReference>
<protein>
    <recommendedName>
        <fullName evidence="5">GTP cyclohydrolase 1</fullName>
        <ecNumber evidence="5">3.5.4.16</ecNumber>
    </recommendedName>
    <alternativeName>
        <fullName evidence="5">GTP cyclohydrolase I</fullName>
        <shortName evidence="5">GTP-CH-I</shortName>
    </alternativeName>
</protein>